<dbReference type="Proteomes" id="UP001196509">
    <property type="component" value="Unassembled WGS sequence"/>
</dbReference>
<dbReference type="InterPro" id="IPR052165">
    <property type="entry name" value="Membrane_assoc_protease"/>
</dbReference>
<proteinExistence type="predicted"/>
<organism evidence="7 8">
    <name type="scientific">Flavimaribacter sediminis</name>
    <dbReference type="NCBI Taxonomy" id="2865987"/>
    <lineage>
        <taxon>Bacteria</taxon>
        <taxon>Pseudomonadati</taxon>
        <taxon>Pseudomonadota</taxon>
        <taxon>Alphaproteobacteria</taxon>
        <taxon>Hyphomicrobiales</taxon>
        <taxon>Rhizobiaceae</taxon>
        <taxon>Flavimaribacter</taxon>
    </lineage>
</organism>
<dbReference type="AlphaFoldDB" id="A0AAE2ZQY1"/>
<sequence length="159" mass="17360">MFDWIGTQLGPWTWWVVGLLLLALEVVIPGIFLMWFGIAAIIVGSLSLMLWTESYWIWQMQVIIFAVLAVISALIGRRVIAGQDDVSDEPLLNQRGASLIGRTATLKAPINEGRGRIHLDDTTWVVNGPDLPVGSRVRIVASTGSTLKVEPVSEISAPA</sequence>
<keyword evidence="3 5" id="KW-1133">Transmembrane helix</keyword>
<comment type="subcellular location">
    <subcellularLocation>
        <location evidence="1">Membrane</location>
        <topology evidence="1">Multi-pass membrane protein</topology>
    </subcellularLocation>
</comment>
<dbReference type="RefSeq" id="WP_220229851.1">
    <property type="nucleotide sequence ID" value="NZ_JAICBX010000003.1"/>
</dbReference>
<dbReference type="PANTHER" id="PTHR33507:SF3">
    <property type="entry name" value="INNER MEMBRANE PROTEIN YBBJ"/>
    <property type="match status" value="1"/>
</dbReference>
<evidence type="ECO:0000313" key="7">
    <source>
        <dbReference type="EMBL" id="MBW8639147.1"/>
    </source>
</evidence>
<comment type="caution">
    <text evidence="7">The sequence shown here is derived from an EMBL/GenBank/DDBJ whole genome shotgun (WGS) entry which is preliminary data.</text>
</comment>
<keyword evidence="4 5" id="KW-0472">Membrane</keyword>
<evidence type="ECO:0000313" key="8">
    <source>
        <dbReference type="Proteomes" id="UP001196509"/>
    </source>
</evidence>
<dbReference type="InterPro" id="IPR012340">
    <property type="entry name" value="NA-bd_OB-fold"/>
</dbReference>
<evidence type="ECO:0000256" key="3">
    <source>
        <dbReference type="ARBA" id="ARBA00022989"/>
    </source>
</evidence>
<evidence type="ECO:0000259" key="6">
    <source>
        <dbReference type="Pfam" id="PF01957"/>
    </source>
</evidence>
<gene>
    <name evidence="7" type="ORF">K1W69_18265</name>
</gene>
<reference evidence="7" key="1">
    <citation type="submission" date="2021-08" db="EMBL/GenBank/DDBJ databases">
        <title>Hoeflea bacterium WL0058 sp. nov., isolated from the sediment.</title>
        <authorList>
            <person name="Wang L."/>
            <person name="Zhang D."/>
        </authorList>
    </citation>
    <scope>NUCLEOTIDE SEQUENCE</scope>
    <source>
        <strain evidence="7">WL0058</strain>
    </source>
</reference>
<dbReference type="Pfam" id="PF01957">
    <property type="entry name" value="NfeD"/>
    <property type="match status" value="1"/>
</dbReference>
<keyword evidence="8" id="KW-1185">Reference proteome</keyword>
<feature type="transmembrane region" description="Helical" evidence="5">
    <location>
        <begin position="55"/>
        <end position="75"/>
    </location>
</feature>
<name>A0AAE2ZQY1_9HYPH</name>
<dbReference type="PANTHER" id="PTHR33507">
    <property type="entry name" value="INNER MEMBRANE PROTEIN YBBJ"/>
    <property type="match status" value="1"/>
</dbReference>
<evidence type="ECO:0000256" key="4">
    <source>
        <dbReference type="ARBA" id="ARBA00023136"/>
    </source>
</evidence>
<accession>A0AAE2ZQY1</accession>
<keyword evidence="2 5" id="KW-0812">Transmembrane</keyword>
<protein>
    <submittedName>
        <fullName evidence="7">NfeD family protein</fullName>
    </submittedName>
</protein>
<dbReference type="Gene3D" id="2.40.50.140">
    <property type="entry name" value="Nucleic acid-binding proteins"/>
    <property type="match status" value="1"/>
</dbReference>
<feature type="transmembrane region" description="Helical" evidence="5">
    <location>
        <begin position="12"/>
        <end position="43"/>
    </location>
</feature>
<dbReference type="GO" id="GO:0005886">
    <property type="term" value="C:plasma membrane"/>
    <property type="evidence" value="ECO:0007669"/>
    <property type="project" value="TreeGrafter"/>
</dbReference>
<evidence type="ECO:0000256" key="1">
    <source>
        <dbReference type="ARBA" id="ARBA00004141"/>
    </source>
</evidence>
<evidence type="ECO:0000256" key="2">
    <source>
        <dbReference type="ARBA" id="ARBA00022692"/>
    </source>
</evidence>
<feature type="domain" description="NfeD-like C-terminal" evidence="6">
    <location>
        <begin position="98"/>
        <end position="151"/>
    </location>
</feature>
<evidence type="ECO:0000256" key="5">
    <source>
        <dbReference type="SAM" id="Phobius"/>
    </source>
</evidence>
<dbReference type="InterPro" id="IPR002810">
    <property type="entry name" value="NfeD-like_C"/>
</dbReference>
<dbReference type="EMBL" id="JAICBX010000003">
    <property type="protein sequence ID" value="MBW8639147.1"/>
    <property type="molecule type" value="Genomic_DNA"/>
</dbReference>